<evidence type="ECO:0000256" key="2">
    <source>
        <dbReference type="ARBA" id="ARBA00008520"/>
    </source>
</evidence>
<comment type="similarity">
    <text evidence="2">Belongs to the bacterial solute-binding protein 1 family.</text>
</comment>
<dbReference type="SUPFAM" id="SSF53850">
    <property type="entry name" value="Periplasmic binding protein-like II"/>
    <property type="match status" value="1"/>
</dbReference>
<comment type="subcellular location">
    <subcellularLocation>
        <location evidence="1">Periplasm</location>
    </subcellularLocation>
</comment>
<sequence length="445" mass="48807">MKVSMQRIFAAAAVATALVAPAQAQDKVEITLARFFGSCEADWGKSTEVKRARGECAVITTLVNQFNATNKEGITVKTQVSEWGPYYDQLSARIVARDVPTVAVMHRTSLRDFASRKLLEPLDQDFKAAGIDVADFTAHARGGSYVDGKVYGLPFDTFAWLWHVNTNRLKAAGLTKPDGSPVVPGSAAELLDQARKYKQATGKPYIGWATSGTVPITTWTFLSLGLQQDTSLFTDAAKPRLNLATPQTTAVMELINTLYSEGLAVQGADSAGINQLFFKGEVPIVFNGTWRIDDFLAQSEKSDSPLYKGYTVMPVPKIFARPGTYADGHSWVMVRGGAKNERERKAALSFLKFLWDNDIEWARTGHLPSRRSVIDSAEFKAMPYRSNIAAISATGRNLPQEVPRQQAVQVALNEELVTMLQTKKPVAQAQASAQTRVNKILDSVR</sequence>
<comment type="caution">
    <text evidence="4">The sequence shown here is derived from an EMBL/GenBank/DDBJ whole genome shotgun (WGS) entry which is preliminary data.</text>
</comment>
<protein>
    <submittedName>
        <fullName evidence="4">ABC transporter substrate-binding protein</fullName>
    </submittedName>
</protein>
<dbReference type="PANTHER" id="PTHR43649">
    <property type="entry name" value="ARABINOSE-BINDING PROTEIN-RELATED"/>
    <property type="match status" value="1"/>
</dbReference>
<evidence type="ECO:0000256" key="1">
    <source>
        <dbReference type="ARBA" id="ARBA00004418"/>
    </source>
</evidence>
<name>A0A2W5QLI6_VARPD</name>
<dbReference type="InterPro" id="IPR006059">
    <property type="entry name" value="SBP"/>
</dbReference>
<evidence type="ECO:0000256" key="3">
    <source>
        <dbReference type="SAM" id="SignalP"/>
    </source>
</evidence>
<feature type="signal peptide" evidence="3">
    <location>
        <begin position="1"/>
        <end position="24"/>
    </location>
</feature>
<organism evidence="4 5">
    <name type="scientific">Variovorax paradoxus</name>
    <dbReference type="NCBI Taxonomy" id="34073"/>
    <lineage>
        <taxon>Bacteria</taxon>
        <taxon>Pseudomonadati</taxon>
        <taxon>Pseudomonadota</taxon>
        <taxon>Betaproteobacteria</taxon>
        <taxon>Burkholderiales</taxon>
        <taxon>Comamonadaceae</taxon>
        <taxon>Variovorax</taxon>
    </lineage>
</organism>
<dbReference type="AlphaFoldDB" id="A0A2W5QLI6"/>
<dbReference type="Proteomes" id="UP000249135">
    <property type="component" value="Unassembled WGS sequence"/>
</dbReference>
<dbReference type="EMBL" id="QFPP01000004">
    <property type="protein sequence ID" value="PZQ78168.1"/>
    <property type="molecule type" value="Genomic_DNA"/>
</dbReference>
<evidence type="ECO:0000313" key="4">
    <source>
        <dbReference type="EMBL" id="PZQ78168.1"/>
    </source>
</evidence>
<dbReference type="Pfam" id="PF13416">
    <property type="entry name" value="SBP_bac_8"/>
    <property type="match status" value="1"/>
</dbReference>
<gene>
    <name evidence="4" type="ORF">DI563_01065</name>
</gene>
<dbReference type="InterPro" id="IPR050490">
    <property type="entry name" value="Bact_solute-bd_prot1"/>
</dbReference>
<proteinExistence type="inferred from homology"/>
<accession>A0A2W5QLI6</accession>
<keyword evidence="3" id="KW-0732">Signal</keyword>
<dbReference type="PANTHER" id="PTHR43649:SF12">
    <property type="entry name" value="DIACETYLCHITOBIOSE BINDING PROTEIN DASA"/>
    <property type="match status" value="1"/>
</dbReference>
<reference evidence="4 5" key="1">
    <citation type="submission" date="2017-08" db="EMBL/GenBank/DDBJ databases">
        <title>Infants hospitalized years apart are colonized by the same room-sourced microbial strains.</title>
        <authorList>
            <person name="Brooks B."/>
            <person name="Olm M.R."/>
            <person name="Firek B.A."/>
            <person name="Baker R."/>
            <person name="Thomas B.C."/>
            <person name="Morowitz M.J."/>
            <person name="Banfield J.F."/>
        </authorList>
    </citation>
    <scope>NUCLEOTIDE SEQUENCE [LARGE SCALE GENOMIC DNA]</scope>
    <source>
        <strain evidence="4">S2_005_003_R2_41</strain>
    </source>
</reference>
<dbReference type="GO" id="GO:0042597">
    <property type="term" value="C:periplasmic space"/>
    <property type="evidence" value="ECO:0007669"/>
    <property type="project" value="UniProtKB-SubCell"/>
</dbReference>
<feature type="chain" id="PRO_5016159027" evidence="3">
    <location>
        <begin position="25"/>
        <end position="445"/>
    </location>
</feature>
<dbReference type="Gene3D" id="3.40.190.10">
    <property type="entry name" value="Periplasmic binding protein-like II"/>
    <property type="match status" value="1"/>
</dbReference>
<evidence type="ECO:0000313" key="5">
    <source>
        <dbReference type="Proteomes" id="UP000249135"/>
    </source>
</evidence>